<evidence type="ECO:0000313" key="2">
    <source>
        <dbReference type="Proteomes" id="UP001315278"/>
    </source>
</evidence>
<sequence length="71" mass="7777">MAKPRKMTGSQYTEAIATLGLNQTTAAAFLHIALRTSHGYANGHRIPRAVQLLLQLMIEHKIKPEIAVAGR</sequence>
<comment type="caution">
    <text evidence="1">The sequence shown here is derived from an EMBL/GenBank/DDBJ whole genome shotgun (WGS) entry which is preliminary data.</text>
</comment>
<name>A0ABS5FXH2_9BRAD</name>
<dbReference type="Gene3D" id="1.10.260.40">
    <property type="entry name" value="lambda repressor-like DNA-binding domains"/>
    <property type="match status" value="1"/>
</dbReference>
<keyword evidence="2" id="KW-1185">Reference proteome</keyword>
<protein>
    <recommendedName>
        <fullName evidence="3">DNA-binding protein</fullName>
    </recommendedName>
</protein>
<evidence type="ECO:0008006" key="3">
    <source>
        <dbReference type="Google" id="ProtNLM"/>
    </source>
</evidence>
<dbReference type="Proteomes" id="UP001315278">
    <property type="component" value="Unassembled WGS sequence"/>
</dbReference>
<dbReference type="RefSeq" id="WP_212399598.1">
    <property type="nucleotide sequence ID" value="NZ_JAFCJH010000082.1"/>
</dbReference>
<proteinExistence type="predicted"/>
<organism evidence="1 2">
    <name type="scientific">Bradyrhizobium jicamae</name>
    <dbReference type="NCBI Taxonomy" id="280332"/>
    <lineage>
        <taxon>Bacteria</taxon>
        <taxon>Pseudomonadati</taxon>
        <taxon>Pseudomonadota</taxon>
        <taxon>Alphaproteobacteria</taxon>
        <taxon>Hyphomicrobiales</taxon>
        <taxon>Nitrobacteraceae</taxon>
        <taxon>Bradyrhizobium</taxon>
    </lineage>
</organism>
<accession>A0ABS5FXH2</accession>
<reference evidence="2" key="1">
    <citation type="journal article" date="2021" name="ISME J.">
        <title>Evolutionary origin and ecological implication of a unique nif island in free-living Bradyrhizobium lineages.</title>
        <authorList>
            <person name="Tao J."/>
        </authorList>
    </citation>
    <scope>NUCLEOTIDE SEQUENCE [LARGE SCALE GENOMIC DNA]</scope>
    <source>
        <strain evidence="2">SZCCT0434</strain>
    </source>
</reference>
<dbReference type="EMBL" id="JAFCJH010000082">
    <property type="protein sequence ID" value="MBR0801431.1"/>
    <property type="molecule type" value="Genomic_DNA"/>
</dbReference>
<evidence type="ECO:0000313" key="1">
    <source>
        <dbReference type="EMBL" id="MBR0801431.1"/>
    </source>
</evidence>
<dbReference type="InterPro" id="IPR010982">
    <property type="entry name" value="Lambda_DNA-bd_dom_sf"/>
</dbReference>
<gene>
    <name evidence="1" type="ORF">JQ615_39405</name>
</gene>